<dbReference type="PROSITE" id="PS00108">
    <property type="entry name" value="PROTEIN_KINASE_ST"/>
    <property type="match status" value="1"/>
</dbReference>
<dbReference type="SMART" id="SM00220">
    <property type="entry name" value="S_TKc"/>
    <property type="match status" value="1"/>
</dbReference>
<dbReference type="Gene3D" id="3.30.200.20">
    <property type="entry name" value="Phosphorylase Kinase, domain 1"/>
    <property type="match status" value="1"/>
</dbReference>
<comment type="catalytic activity">
    <reaction evidence="9">
        <text>L-threonyl-[protein] + ATP = O-phospho-L-threonyl-[protein] + ADP + H(+)</text>
        <dbReference type="Rhea" id="RHEA:46608"/>
        <dbReference type="Rhea" id="RHEA-COMP:11060"/>
        <dbReference type="Rhea" id="RHEA-COMP:11605"/>
        <dbReference type="ChEBI" id="CHEBI:15378"/>
        <dbReference type="ChEBI" id="CHEBI:30013"/>
        <dbReference type="ChEBI" id="CHEBI:30616"/>
        <dbReference type="ChEBI" id="CHEBI:61977"/>
        <dbReference type="ChEBI" id="CHEBI:456216"/>
        <dbReference type="EC" id="2.7.11.1"/>
    </reaction>
</comment>
<comment type="similarity">
    <text evidence="1">Belongs to the protein kinase superfamily. AGC Ser/Thr protein kinase family.</text>
</comment>
<dbReference type="InterPro" id="IPR045270">
    <property type="entry name" value="STKc_AGC"/>
</dbReference>
<dbReference type="Pfam" id="PF00069">
    <property type="entry name" value="Pkinase"/>
    <property type="match status" value="1"/>
</dbReference>
<proteinExistence type="inferred from homology"/>
<evidence type="ECO:0000259" key="14">
    <source>
        <dbReference type="PROSITE" id="PS51285"/>
    </source>
</evidence>
<dbReference type="InterPro" id="IPR017441">
    <property type="entry name" value="Protein_kinase_ATP_BS"/>
</dbReference>
<dbReference type="SUPFAM" id="SSF56112">
    <property type="entry name" value="Protein kinase-like (PK-like)"/>
    <property type="match status" value="1"/>
</dbReference>
<sequence length="453" mass="51085">MALFLFNGQRSWKAWRNSKKEKAAHITLRRRLETIEGEARILGVMPDGSSQLQFDFSPPTSANSFVCPANVRPRDDDVGPVEIVIEDEEIDMDLLNFQSISIAQAPASLPFHISPANPTSFSSRLLAYKPHLDDFVLLSFLGQGAYGKVYLVSNNETNEVFAMKCMKKADIVKQNVVNYAHHERSVLIAASHPFIVHLRYAFQTPQKLYLILDYIPGGELFSRLNAENFFLESMAVFYSAEIVCALSHLHTQDIIYRDLKPENLMIHSDGHICLTDFGLAKRLDVNGTQTMCGTLAYLAPEVISKKVPYGKPADWWSLGVLLYEMLSGRIPFDSANRNTLQKKIMNQKLSFPKHITNTAKSILKKLLCRDPSARLGSSGDEQVKTHPFFASIKWGELEKKLITPPFIPDLTGPTDTRHFDLDITSRPLHSPTDEKSSFAESFQDHFKGFSFAR</sequence>
<dbReference type="SMART" id="SM00133">
    <property type="entry name" value="S_TK_X"/>
    <property type="match status" value="1"/>
</dbReference>
<dbReference type="InterPro" id="IPR000961">
    <property type="entry name" value="AGC-kinase_C"/>
</dbReference>
<dbReference type="FunFam" id="3.30.200.20:FF:000524">
    <property type="entry name" value="Non-specific serine/threonine protein kinase"/>
    <property type="match status" value="1"/>
</dbReference>
<reference evidence="15" key="1">
    <citation type="submission" date="2015-04" db="EMBL/GenBank/DDBJ databases">
        <title>The genome sequence of the plant pathogenic Rhizarian Plasmodiophora brassicae reveals insights in its biotrophic life cycle and the origin of chitin synthesis.</title>
        <authorList>
            <person name="Schwelm A."/>
            <person name="Fogelqvist J."/>
            <person name="Knaust A."/>
            <person name="Julke S."/>
            <person name="Lilja T."/>
            <person name="Dhandapani V."/>
            <person name="Bonilla-Rosso G."/>
            <person name="Karlsson M."/>
            <person name="Shevchenko A."/>
            <person name="Choi S.R."/>
            <person name="Kim H.G."/>
            <person name="Park J.Y."/>
            <person name="Lim Y.P."/>
            <person name="Ludwig-Muller J."/>
            <person name="Dixelius C."/>
        </authorList>
    </citation>
    <scope>NUCLEOTIDE SEQUENCE</scope>
    <source>
        <tissue evidence="15">Potato root galls</tissue>
    </source>
</reference>
<evidence type="ECO:0000313" key="15">
    <source>
        <dbReference type="EMBL" id="CRZ04518.1"/>
    </source>
</evidence>
<dbReference type="PROSITE" id="PS50011">
    <property type="entry name" value="PROTEIN_KINASE_DOM"/>
    <property type="match status" value="1"/>
</dbReference>
<feature type="domain" description="Protein kinase" evidence="13">
    <location>
        <begin position="135"/>
        <end position="389"/>
    </location>
</feature>
<dbReference type="Pfam" id="PF00433">
    <property type="entry name" value="Pkinase_C"/>
    <property type="match status" value="1"/>
</dbReference>
<evidence type="ECO:0000256" key="7">
    <source>
        <dbReference type="ARBA" id="ARBA00022777"/>
    </source>
</evidence>
<comment type="catalytic activity">
    <reaction evidence="10">
        <text>L-seryl-[protein] + ATP = O-phospho-L-seryl-[protein] + ADP + H(+)</text>
        <dbReference type="Rhea" id="RHEA:17989"/>
        <dbReference type="Rhea" id="RHEA-COMP:9863"/>
        <dbReference type="Rhea" id="RHEA-COMP:11604"/>
        <dbReference type="ChEBI" id="CHEBI:15378"/>
        <dbReference type="ChEBI" id="CHEBI:29999"/>
        <dbReference type="ChEBI" id="CHEBI:30616"/>
        <dbReference type="ChEBI" id="CHEBI:83421"/>
        <dbReference type="ChEBI" id="CHEBI:456216"/>
        <dbReference type="EC" id="2.7.11.1"/>
    </reaction>
</comment>
<keyword evidence="3 12" id="KW-0723">Serine/threonine-protein kinase</keyword>
<feature type="binding site" evidence="11">
    <location>
        <position position="164"/>
    </location>
    <ligand>
        <name>ATP</name>
        <dbReference type="ChEBI" id="CHEBI:30616"/>
    </ligand>
</feature>
<evidence type="ECO:0000256" key="4">
    <source>
        <dbReference type="ARBA" id="ARBA00022553"/>
    </source>
</evidence>
<evidence type="ECO:0000256" key="3">
    <source>
        <dbReference type="ARBA" id="ARBA00022527"/>
    </source>
</evidence>
<evidence type="ECO:0000256" key="1">
    <source>
        <dbReference type="ARBA" id="ARBA00009903"/>
    </source>
</evidence>
<dbReference type="Gene3D" id="1.10.510.10">
    <property type="entry name" value="Transferase(Phosphotransferase) domain 1"/>
    <property type="match status" value="1"/>
</dbReference>
<dbReference type="InterPro" id="IPR017892">
    <property type="entry name" value="Pkinase_C"/>
</dbReference>
<keyword evidence="6 11" id="KW-0547">Nucleotide-binding</keyword>
<evidence type="ECO:0000256" key="2">
    <source>
        <dbReference type="ARBA" id="ARBA00012513"/>
    </source>
</evidence>
<dbReference type="GO" id="GO:0106310">
    <property type="term" value="F:protein serine kinase activity"/>
    <property type="evidence" value="ECO:0007669"/>
    <property type="project" value="RHEA"/>
</dbReference>
<dbReference type="CDD" id="cd05123">
    <property type="entry name" value="STKc_AGC"/>
    <property type="match status" value="1"/>
</dbReference>
<evidence type="ECO:0000256" key="11">
    <source>
        <dbReference type="PROSITE-ProRule" id="PRU10141"/>
    </source>
</evidence>
<evidence type="ECO:0000256" key="5">
    <source>
        <dbReference type="ARBA" id="ARBA00022679"/>
    </source>
</evidence>
<dbReference type="EMBL" id="HACM01004076">
    <property type="protein sequence ID" value="CRZ04518.1"/>
    <property type="molecule type" value="Transcribed_RNA"/>
</dbReference>
<feature type="domain" description="AGC-kinase C-terminal" evidence="14">
    <location>
        <begin position="390"/>
        <end position="453"/>
    </location>
</feature>
<accession>A0A0H5QR54</accession>
<dbReference type="InterPro" id="IPR000719">
    <property type="entry name" value="Prot_kinase_dom"/>
</dbReference>
<dbReference type="InterPro" id="IPR008271">
    <property type="entry name" value="Ser/Thr_kinase_AS"/>
</dbReference>
<keyword evidence="8 11" id="KW-0067">ATP-binding</keyword>
<name>A0A0H5QR54_9EUKA</name>
<dbReference type="PROSITE" id="PS00107">
    <property type="entry name" value="PROTEIN_KINASE_ATP"/>
    <property type="match status" value="1"/>
</dbReference>
<dbReference type="PANTHER" id="PTHR24351">
    <property type="entry name" value="RIBOSOMAL PROTEIN S6 KINASE"/>
    <property type="match status" value="1"/>
</dbReference>
<evidence type="ECO:0000259" key="13">
    <source>
        <dbReference type="PROSITE" id="PS50011"/>
    </source>
</evidence>
<dbReference type="EC" id="2.7.11.1" evidence="2"/>
<keyword evidence="7" id="KW-0418">Kinase</keyword>
<dbReference type="AlphaFoldDB" id="A0A0H5QR54"/>
<evidence type="ECO:0000256" key="10">
    <source>
        <dbReference type="ARBA" id="ARBA00048679"/>
    </source>
</evidence>
<dbReference type="GO" id="GO:0005524">
    <property type="term" value="F:ATP binding"/>
    <property type="evidence" value="ECO:0007669"/>
    <property type="project" value="UniProtKB-UniRule"/>
</dbReference>
<dbReference type="FunFam" id="1.10.510.10:FF:000008">
    <property type="entry name" value="Non-specific serine/threonine protein kinase"/>
    <property type="match status" value="1"/>
</dbReference>
<organism evidence="15">
    <name type="scientific">Spongospora subterranea</name>
    <dbReference type="NCBI Taxonomy" id="70186"/>
    <lineage>
        <taxon>Eukaryota</taxon>
        <taxon>Sar</taxon>
        <taxon>Rhizaria</taxon>
        <taxon>Endomyxa</taxon>
        <taxon>Phytomyxea</taxon>
        <taxon>Plasmodiophorida</taxon>
        <taxon>Plasmodiophoridae</taxon>
        <taxon>Spongospora</taxon>
    </lineage>
</organism>
<evidence type="ECO:0000256" key="9">
    <source>
        <dbReference type="ARBA" id="ARBA00047899"/>
    </source>
</evidence>
<protein>
    <recommendedName>
        <fullName evidence="2">non-specific serine/threonine protein kinase</fullName>
        <ecNumber evidence="2">2.7.11.1</ecNumber>
    </recommendedName>
</protein>
<dbReference type="PROSITE" id="PS51285">
    <property type="entry name" value="AGC_KINASE_CTER"/>
    <property type="match status" value="1"/>
</dbReference>
<dbReference type="InterPro" id="IPR011009">
    <property type="entry name" value="Kinase-like_dom_sf"/>
</dbReference>
<evidence type="ECO:0000256" key="8">
    <source>
        <dbReference type="ARBA" id="ARBA00022840"/>
    </source>
</evidence>
<evidence type="ECO:0000256" key="12">
    <source>
        <dbReference type="RuleBase" id="RU000304"/>
    </source>
</evidence>
<evidence type="ECO:0000256" key="6">
    <source>
        <dbReference type="ARBA" id="ARBA00022741"/>
    </source>
</evidence>
<keyword evidence="5" id="KW-0808">Transferase</keyword>
<dbReference type="GO" id="GO:0004674">
    <property type="term" value="F:protein serine/threonine kinase activity"/>
    <property type="evidence" value="ECO:0007669"/>
    <property type="project" value="UniProtKB-KW"/>
</dbReference>
<keyword evidence="4" id="KW-0597">Phosphoprotein</keyword>